<proteinExistence type="predicted"/>
<dbReference type="Pfam" id="PF00117">
    <property type="entry name" value="GATase"/>
    <property type="match status" value="1"/>
</dbReference>
<protein>
    <recommendedName>
        <fullName evidence="2">Glutamine amidotransferase domain-containing protein</fullName>
    </recommendedName>
</protein>
<comment type="caution">
    <text evidence="3">The sequence shown here is derived from an EMBL/GenBank/DDBJ whole genome shotgun (WGS) entry which is preliminary data.</text>
</comment>
<reference evidence="3" key="1">
    <citation type="submission" date="2022-07" db="EMBL/GenBank/DDBJ databases">
        <title>Genome Sequence of Leucocoprinus birnbaumii.</title>
        <authorList>
            <person name="Buettner E."/>
        </authorList>
    </citation>
    <scope>NUCLEOTIDE SEQUENCE</scope>
    <source>
        <strain evidence="3">VT141</strain>
    </source>
</reference>
<evidence type="ECO:0000313" key="3">
    <source>
        <dbReference type="EMBL" id="KAJ3567065.1"/>
    </source>
</evidence>
<dbReference type="SUPFAM" id="SSF52317">
    <property type="entry name" value="Class I glutamine amidotransferase-like"/>
    <property type="match status" value="1"/>
</dbReference>
<dbReference type="GO" id="GO:0005634">
    <property type="term" value="C:nucleus"/>
    <property type="evidence" value="ECO:0007669"/>
    <property type="project" value="TreeGrafter"/>
</dbReference>
<dbReference type="Proteomes" id="UP001213000">
    <property type="component" value="Unassembled WGS sequence"/>
</dbReference>
<dbReference type="EMBL" id="JANIEX010000439">
    <property type="protein sequence ID" value="KAJ3567065.1"/>
    <property type="molecule type" value="Genomic_DNA"/>
</dbReference>
<feature type="domain" description="Glutamine amidotransferase" evidence="2">
    <location>
        <begin position="58"/>
        <end position="220"/>
    </location>
</feature>
<dbReference type="InterPro" id="IPR017926">
    <property type="entry name" value="GATASE"/>
</dbReference>
<evidence type="ECO:0000259" key="2">
    <source>
        <dbReference type="Pfam" id="PF00117"/>
    </source>
</evidence>
<accession>A0AAD5YVD6</accession>
<feature type="region of interest" description="Disordered" evidence="1">
    <location>
        <begin position="247"/>
        <end position="268"/>
    </location>
</feature>
<keyword evidence="4" id="KW-1185">Reference proteome</keyword>
<organism evidence="3 4">
    <name type="scientific">Leucocoprinus birnbaumii</name>
    <dbReference type="NCBI Taxonomy" id="56174"/>
    <lineage>
        <taxon>Eukaryota</taxon>
        <taxon>Fungi</taxon>
        <taxon>Dikarya</taxon>
        <taxon>Basidiomycota</taxon>
        <taxon>Agaricomycotina</taxon>
        <taxon>Agaricomycetes</taxon>
        <taxon>Agaricomycetidae</taxon>
        <taxon>Agaricales</taxon>
        <taxon>Agaricineae</taxon>
        <taxon>Agaricaceae</taxon>
        <taxon>Leucocoprinus</taxon>
    </lineage>
</organism>
<evidence type="ECO:0000313" key="4">
    <source>
        <dbReference type="Proteomes" id="UP001213000"/>
    </source>
</evidence>
<gene>
    <name evidence="3" type="ORF">NP233_g6607</name>
</gene>
<dbReference type="Gene3D" id="3.40.50.880">
    <property type="match status" value="1"/>
</dbReference>
<name>A0AAD5YVD6_9AGAR</name>
<dbReference type="InterPro" id="IPR029062">
    <property type="entry name" value="Class_I_gatase-like"/>
</dbReference>
<dbReference type="PANTHER" id="PTHR42695:SF5">
    <property type="entry name" value="GLUTAMINE AMIDOTRANSFERASE YLR126C-RELATED"/>
    <property type="match status" value="1"/>
</dbReference>
<evidence type="ECO:0000256" key="1">
    <source>
        <dbReference type="SAM" id="MobiDB-lite"/>
    </source>
</evidence>
<dbReference type="InterPro" id="IPR044992">
    <property type="entry name" value="ChyE-like"/>
</dbReference>
<dbReference type="AlphaFoldDB" id="A0AAD5YVD6"/>
<dbReference type="PANTHER" id="PTHR42695">
    <property type="entry name" value="GLUTAMINE AMIDOTRANSFERASE YLR126C-RELATED"/>
    <property type="match status" value="1"/>
</dbReference>
<dbReference type="CDD" id="cd01741">
    <property type="entry name" value="GATase1_1"/>
    <property type="match status" value="1"/>
</dbReference>
<sequence>MASPRSIRVGLLMCGSLNAAYEANHGGYGYEKLLRDYWESTRPEGCNIHLIIDSYDVQKLKFPDQKMIDDYDIFTISGSATSAYEDTLPWIEELLVFLRNLLKGNPKVRIVTGICFGHQIICRALGGECVPNYEWELGPTLVELSEVGKSVFDVDCLSLQEIHHDHVPIESLSEQFAPGELFLLGSSATTRNQGVIRFYPGSNCRHQDIHILTIQGHPEFDEPIVTGLVREDIDIFGQSTANRYWGDMGTHLDNEPTSKQGTGRRWQRTDGPEVVSRVLWKMLGAFPLADADPRGLGNAGHVIDTVYHAKDDHKCPSAIVSEGALRESQV</sequence>
<dbReference type="GO" id="GO:0005829">
    <property type="term" value="C:cytosol"/>
    <property type="evidence" value="ECO:0007669"/>
    <property type="project" value="TreeGrafter"/>
</dbReference>